<evidence type="ECO:0000256" key="3">
    <source>
        <dbReference type="ARBA" id="ARBA00023082"/>
    </source>
</evidence>
<keyword evidence="4" id="KW-0804">Transcription</keyword>
<dbReference type="RefSeq" id="WP_007572838.1">
    <property type="nucleotide sequence ID" value="NZ_BPTS01000001.1"/>
</dbReference>
<accession>F8NBU5</accession>
<sequence>MNIDRETVLIEQLRTQGSAEALAALYDLYAPRLFTFCLRMSKSREDAEEIVQDCFVWLWNHRASLPPQKTLSTILFLRTRHLLINLYRARLNSPHYKDYLACCEIASSTSASDEMDYNDLLSTLNMAMAQVTETQQKVIRMVKFDGIAPRKVSETLGITEQTVRNQLSIGLKQIRLILGKGAIMLELVMMLTI</sequence>
<comment type="similarity">
    <text evidence="1">Belongs to the sigma-70 factor family. ECF subfamily.</text>
</comment>
<evidence type="ECO:0000256" key="4">
    <source>
        <dbReference type="ARBA" id="ARBA00023163"/>
    </source>
</evidence>
<organism evidence="7 8">
    <name type="scientific">Hallella multisaccharivorax DSM 17128</name>
    <dbReference type="NCBI Taxonomy" id="688246"/>
    <lineage>
        <taxon>Bacteria</taxon>
        <taxon>Pseudomonadati</taxon>
        <taxon>Bacteroidota</taxon>
        <taxon>Bacteroidia</taxon>
        <taxon>Bacteroidales</taxon>
        <taxon>Prevotellaceae</taxon>
        <taxon>Hallella</taxon>
    </lineage>
</organism>
<dbReference type="STRING" id="688246.Premu_0489"/>
<dbReference type="PANTHER" id="PTHR43133:SF46">
    <property type="entry name" value="RNA POLYMERASE SIGMA-70 FACTOR ECF SUBFAMILY"/>
    <property type="match status" value="1"/>
</dbReference>
<dbReference type="InterPro" id="IPR013249">
    <property type="entry name" value="RNA_pol_sigma70_r4_t2"/>
</dbReference>
<dbReference type="InterPro" id="IPR036388">
    <property type="entry name" value="WH-like_DNA-bd_sf"/>
</dbReference>
<dbReference type="SUPFAM" id="SSF88659">
    <property type="entry name" value="Sigma3 and sigma4 domains of RNA polymerase sigma factors"/>
    <property type="match status" value="1"/>
</dbReference>
<evidence type="ECO:0000259" key="6">
    <source>
        <dbReference type="Pfam" id="PF08281"/>
    </source>
</evidence>
<dbReference type="GO" id="GO:0016987">
    <property type="term" value="F:sigma factor activity"/>
    <property type="evidence" value="ECO:0007669"/>
    <property type="project" value="UniProtKB-KW"/>
</dbReference>
<dbReference type="HOGENOM" id="CLU_047691_4_1_10"/>
<dbReference type="SUPFAM" id="SSF88946">
    <property type="entry name" value="Sigma2 domain of RNA polymerase sigma factors"/>
    <property type="match status" value="1"/>
</dbReference>
<feature type="domain" description="RNA polymerase sigma factor 70 region 4 type 2" evidence="6">
    <location>
        <begin position="124"/>
        <end position="173"/>
    </location>
</feature>
<dbReference type="Pfam" id="PF08281">
    <property type="entry name" value="Sigma70_r4_2"/>
    <property type="match status" value="1"/>
</dbReference>
<keyword evidence="2" id="KW-0805">Transcription regulation</keyword>
<dbReference type="eggNOG" id="COG1595">
    <property type="taxonomic scope" value="Bacteria"/>
</dbReference>
<evidence type="ECO:0000313" key="8">
    <source>
        <dbReference type="Proteomes" id="UP000002772"/>
    </source>
</evidence>
<evidence type="ECO:0000313" key="7">
    <source>
        <dbReference type="EMBL" id="EGN55971.1"/>
    </source>
</evidence>
<dbReference type="AlphaFoldDB" id="F8NBU5"/>
<dbReference type="InterPro" id="IPR013325">
    <property type="entry name" value="RNA_pol_sigma_r2"/>
</dbReference>
<feature type="domain" description="RNA polymerase sigma-70 region 2" evidence="5">
    <location>
        <begin position="25"/>
        <end position="90"/>
    </location>
</feature>
<dbReference type="Pfam" id="PF04542">
    <property type="entry name" value="Sigma70_r2"/>
    <property type="match status" value="1"/>
</dbReference>
<dbReference type="InterPro" id="IPR039425">
    <property type="entry name" value="RNA_pol_sigma-70-like"/>
</dbReference>
<gene>
    <name evidence="7" type="ORF">Premu_0489</name>
</gene>
<evidence type="ECO:0000256" key="2">
    <source>
        <dbReference type="ARBA" id="ARBA00023015"/>
    </source>
</evidence>
<dbReference type="GO" id="GO:0003677">
    <property type="term" value="F:DNA binding"/>
    <property type="evidence" value="ECO:0007669"/>
    <property type="project" value="InterPro"/>
</dbReference>
<dbReference type="OrthoDB" id="1342792at2"/>
<keyword evidence="8" id="KW-1185">Reference proteome</keyword>
<name>F8NBU5_9BACT</name>
<dbReference type="GO" id="GO:0006352">
    <property type="term" value="P:DNA-templated transcription initiation"/>
    <property type="evidence" value="ECO:0007669"/>
    <property type="project" value="InterPro"/>
</dbReference>
<reference evidence="8" key="1">
    <citation type="journal article" date="2011" name="Stand. Genomic Sci.">
        <title>Non-contiguous finished genome sequence of the opportunistic oral pathogen Prevotella multisaccharivorax type strain (PPPA20).</title>
        <authorList>
            <person name="Pati A."/>
            <person name="Gronow S."/>
            <person name="Lu M."/>
            <person name="Lapidus A."/>
            <person name="Nolan M."/>
            <person name="Lucas S."/>
            <person name="Hammon N."/>
            <person name="Deshpande S."/>
            <person name="Cheng J.F."/>
            <person name="Tapia R."/>
            <person name="Han C."/>
            <person name="Goodwin L."/>
            <person name="Pitluck S."/>
            <person name="Liolios K."/>
            <person name="Pagani I."/>
            <person name="Mavromatis K."/>
            <person name="Mikhailova N."/>
            <person name="Huntemann M."/>
            <person name="Chen A."/>
            <person name="Palaniappan K."/>
            <person name="Land M."/>
            <person name="Hauser L."/>
            <person name="Detter J.C."/>
            <person name="Brambilla E.M."/>
            <person name="Rohde M."/>
            <person name="Goker M."/>
            <person name="Woyke T."/>
            <person name="Bristow J."/>
            <person name="Eisen J.A."/>
            <person name="Markowitz V."/>
            <person name="Hugenholtz P."/>
            <person name="Kyrpides N.C."/>
            <person name="Klenk H.P."/>
            <person name="Ivanova N."/>
        </authorList>
    </citation>
    <scope>NUCLEOTIDE SEQUENCE [LARGE SCALE GENOMIC DNA]</scope>
    <source>
        <strain evidence="8">DSM 17128</strain>
    </source>
</reference>
<dbReference type="NCBIfam" id="TIGR02937">
    <property type="entry name" value="sigma70-ECF"/>
    <property type="match status" value="1"/>
</dbReference>
<evidence type="ECO:0000259" key="5">
    <source>
        <dbReference type="Pfam" id="PF04542"/>
    </source>
</evidence>
<evidence type="ECO:0000256" key="1">
    <source>
        <dbReference type="ARBA" id="ARBA00010641"/>
    </source>
</evidence>
<dbReference type="PANTHER" id="PTHR43133">
    <property type="entry name" value="RNA POLYMERASE ECF-TYPE SIGMA FACTO"/>
    <property type="match status" value="1"/>
</dbReference>
<keyword evidence="3" id="KW-0731">Sigma factor</keyword>
<protein>
    <submittedName>
        <fullName evidence="7">RNA polymerase, sigma-24 subunit, ECF subfamily</fullName>
    </submittedName>
</protein>
<dbReference type="Gene3D" id="1.10.10.10">
    <property type="entry name" value="Winged helix-like DNA-binding domain superfamily/Winged helix DNA-binding domain"/>
    <property type="match status" value="1"/>
</dbReference>
<dbReference type="Proteomes" id="UP000002772">
    <property type="component" value="Unassembled WGS sequence"/>
</dbReference>
<dbReference type="InterPro" id="IPR013324">
    <property type="entry name" value="RNA_pol_sigma_r3/r4-like"/>
</dbReference>
<dbReference type="InterPro" id="IPR014284">
    <property type="entry name" value="RNA_pol_sigma-70_dom"/>
</dbReference>
<dbReference type="EMBL" id="GL945017">
    <property type="protein sequence ID" value="EGN55971.1"/>
    <property type="molecule type" value="Genomic_DNA"/>
</dbReference>
<proteinExistence type="inferred from homology"/>
<dbReference type="InterPro" id="IPR007627">
    <property type="entry name" value="RNA_pol_sigma70_r2"/>
</dbReference>
<dbReference type="Gene3D" id="1.10.1740.10">
    <property type="match status" value="1"/>
</dbReference>